<comment type="similarity">
    <text evidence="1">Belongs to the YciI family.</text>
</comment>
<dbReference type="Gene3D" id="3.30.70.1060">
    <property type="entry name" value="Dimeric alpha+beta barrel"/>
    <property type="match status" value="1"/>
</dbReference>
<dbReference type="SUPFAM" id="SSF54909">
    <property type="entry name" value="Dimeric alpha+beta barrel"/>
    <property type="match status" value="1"/>
</dbReference>
<evidence type="ECO:0000259" key="2">
    <source>
        <dbReference type="Pfam" id="PF03795"/>
    </source>
</evidence>
<evidence type="ECO:0000313" key="3">
    <source>
        <dbReference type="EMBL" id="GEK79754.1"/>
    </source>
</evidence>
<dbReference type="EMBL" id="BJUU01000004">
    <property type="protein sequence ID" value="GEK79754.1"/>
    <property type="molecule type" value="Genomic_DNA"/>
</dbReference>
<reference evidence="3 4" key="1">
    <citation type="submission" date="2019-07" db="EMBL/GenBank/DDBJ databases">
        <title>Whole genome shotgun sequence of Agrococcus baldri NBRC 103055.</title>
        <authorList>
            <person name="Hosoyama A."/>
            <person name="Uohara A."/>
            <person name="Ohji S."/>
            <person name="Ichikawa N."/>
        </authorList>
    </citation>
    <scope>NUCLEOTIDE SEQUENCE [LARGE SCALE GENOMIC DNA]</scope>
    <source>
        <strain evidence="3 4">NBRC 103055</strain>
    </source>
</reference>
<dbReference type="InterPro" id="IPR011008">
    <property type="entry name" value="Dimeric_a/b-barrel"/>
</dbReference>
<sequence length="113" mass="11941">MTKFLISFPSAAMDVSAAELPTVAEDSHAVVREARAAGVWVFGGGIDESVPPVKVASDGTTTDETYPQTRELNGGFAVLELPDRAAALEWAAKLATACRCAQEVRQFGDDPES</sequence>
<dbReference type="RefSeq" id="WP_146793416.1">
    <property type="nucleotide sequence ID" value="NZ_BJUU01000004.1"/>
</dbReference>
<protein>
    <recommendedName>
        <fullName evidence="2">YCII-related domain-containing protein</fullName>
    </recommendedName>
</protein>
<dbReference type="AlphaFoldDB" id="A0AA87URN8"/>
<feature type="domain" description="YCII-related" evidence="2">
    <location>
        <begin position="24"/>
        <end position="96"/>
    </location>
</feature>
<dbReference type="Pfam" id="PF03795">
    <property type="entry name" value="YCII"/>
    <property type="match status" value="1"/>
</dbReference>
<dbReference type="Proteomes" id="UP000321749">
    <property type="component" value="Unassembled WGS sequence"/>
</dbReference>
<name>A0AA87URN8_9MICO</name>
<evidence type="ECO:0000313" key="4">
    <source>
        <dbReference type="Proteomes" id="UP000321749"/>
    </source>
</evidence>
<proteinExistence type="inferred from homology"/>
<organism evidence="3 4">
    <name type="scientific">Agrococcus baldri</name>
    <dbReference type="NCBI Taxonomy" id="153730"/>
    <lineage>
        <taxon>Bacteria</taxon>
        <taxon>Bacillati</taxon>
        <taxon>Actinomycetota</taxon>
        <taxon>Actinomycetes</taxon>
        <taxon>Micrococcales</taxon>
        <taxon>Microbacteriaceae</taxon>
        <taxon>Agrococcus</taxon>
    </lineage>
</organism>
<accession>A0AA87URN8</accession>
<keyword evidence="4" id="KW-1185">Reference proteome</keyword>
<comment type="caution">
    <text evidence="3">The sequence shown here is derived from an EMBL/GenBank/DDBJ whole genome shotgun (WGS) entry which is preliminary data.</text>
</comment>
<gene>
    <name evidence="3" type="ORF">ABA31_11050</name>
</gene>
<dbReference type="InterPro" id="IPR005545">
    <property type="entry name" value="YCII"/>
</dbReference>
<evidence type="ECO:0000256" key="1">
    <source>
        <dbReference type="ARBA" id="ARBA00007689"/>
    </source>
</evidence>